<organism evidence="1 2">
    <name type="scientific">Lipomyces starkeyi NRRL Y-11557</name>
    <dbReference type="NCBI Taxonomy" id="675824"/>
    <lineage>
        <taxon>Eukaryota</taxon>
        <taxon>Fungi</taxon>
        <taxon>Dikarya</taxon>
        <taxon>Ascomycota</taxon>
        <taxon>Saccharomycotina</taxon>
        <taxon>Lipomycetes</taxon>
        <taxon>Lipomycetales</taxon>
        <taxon>Lipomycetaceae</taxon>
        <taxon>Lipomyces</taxon>
    </lineage>
</organism>
<dbReference type="EMBL" id="KV454290">
    <property type="protein sequence ID" value="ODQ75934.1"/>
    <property type="molecule type" value="Genomic_DNA"/>
</dbReference>
<dbReference type="Proteomes" id="UP000094385">
    <property type="component" value="Unassembled WGS sequence"/>
</dbReference>
<evidence type="ECO:0000313" key="2">
    <source>
        <dbReference type="Proteomes" id="UP000094385"/>
    </source>
</evidence>
<proteinExistence type="predicted"/>
<reference evidence="1 2" key="1">
    <citation type="journal article" date="2016" name="Proc. Natl. Acad. Sci. U.S.A.">
        <title>Comparative genomics of biotechnologically important yeasts.</title>
        <authorList>
            <person name="Riley R."/>
            <person name="Haridas S."/>
            <person name="Wolfe K.H."/>
            <person name="Lopes M.R."/>
            <person name="Hittinger C.T."/>
            <person name="Goeker M."/>
            <person name="Salamov A.A."/>
            <person name="Wisecaver J.H."/>
            <person name="Long T.M."/>
            <person name="Calvey C.H."/>
            <person name="Aerts A.L."/>
            <person name="Barry K.W."/>
            <person name="Choi C."/>
            <person name="Clum A."/>
            <person name="Coughlan A.Y."/>
            <person name="Deshpande S."/>
            <person name="Douglass A.P."/>
            <person name="Hanson S.J."/>
            <person name="Klenk H.-P."/>
            <person name="LaButti K.M."/>
            <person name="Lapidus A."/>
            <person name="Lindquist E.A."/>
            <person name="Lipzen A.M."/>
            <person name="Meier-Kolthoff J.P."/>
            <person name="Ohm R.A."/>
            <person name="Otillar R.P."/>
            <person name="Pangilinan J.L."/>
            <person name="Peng Y."/>
            <person name="Rokas A."/>
            <person name="Rosa C.A."/>
            <person name="Scheuner C."/>
            <person name="Sibirny A.A."/>
            <person name="Slot J.C."/>
            <person name="Stielow J.B."/>
            <person name="Sun H."/>
            <person name="Kurtzman C.P."/>
            <person name="Blackwell M."/>
            <person name="Grigoriev I.V."/>
            <person name="Jeffries T.W."/>
        </authorList>
    </citation>
    <scope>NUCLEOTIDE SEQUENCE [LARGE SCALE GENOMIC DNA]</scope>
    <source>
        <strain evidence="1 2">NRRL Y-11557</strain>
    </source>
</reference>
<accession>A0A1E3QEP3</accession>
<sequence length="165" mass="18846">MQHLYNCQKCNAVTRSTRPQVPSSNEVVRDNLQWPVREMTDATHYCCGRFELWCNRITAAQHQFTLKCKPPSPQQNSDQANNVFLHRVVRCCSRKAVSHAAHSGWSCHQTAIRLSRKQSPEQVYSSVDMSGRVLILKVGLFKVCNYCPGRRCDQESKSAAWSKMS</sequence>
<gene>
    <name evidence="1" type="ORF">LIPSTDRAFT_68604</name>
</gene>
<keyword evidence="2" id="KW-1185">Reference proteome</keyword>
<dbReference type="AlphaFoldDB" id="A0A1E3QEP3"/>
<name>A0A1E3QEP3_LIPST</name>
<evidence type="ECO:0000313" key="1">
    <source>
        <dbReference type="EMBL" id="ODQ75934.1"/>
    </source>
</evidence>
<protein>
    <submittedName>
        <fullName evidence="1">Uncharacterized protein</fullName>
    </submittedName>
</protein>